<accession>A0A0C2IYL1</accession>
<name>A0A0C2IYL1_THEKT</name>
<feature type="region of interest" description="Disordered" evidence="1">
    <location>
        <begin position="159"/>
        <end position="179"/>
    </location>
</feature>
<evidence type="ECO:0000256" key="1">
    <source>
        <dbReference type="SAM" id="MobiDB-lite"/>
    </source>
</evidence>
<evidence type="ECO:0000313" key="2">
    <source>
        <dbReference type="EMBL" id="KII61937.1"/>
    </source>
</evidence>
<sequence length="201" mass="22637">MSSKDRHEADRQIEPSKPPVNISAVENYRAPLFQVDITFRYNDGGLYQNTAIKLITTMSTSEPQSTDSQLTNKVVGSIWVFEQRSRCELSSNYWFFISKYTRFCMGSFIKVQPTTPVCNNTGEDIRCACVSVPTNQGREFRQPGFDATTTTADKRVDSFNASSSKGTGSFTWGSDGLLEPKDIDLRNVSKHSEIGKYQDKR</sequence>
<dbReference type="AlphaFoldDB" id="A0A0C2IYL1"/>
<reference evidence="2 3" key="1">
    <citation type="journal article" date="2014" name="Genome Biol. Evol.">
        <title>The genome of the myxosporean Thelohanellus kitauei shows adaptations to nutrient acquisition within its fish host.</title>
        <authorList>
            <person name="Yang Y."/>
            <person name="Xiong J."/>
            <person name="Zhou Z."/>
            <person name="Huo F."/>
            <person name="Miao W."/>
            <person name="Ran C."/>
            <person name="Liu Y."/>
            <person name="Zhang J."/>
            <person name="Feng J."/>
            <person name="Wang M."/>
            <person name="Wang M."/>
            <person name="Wang L."/>
            <person name="Yao B."/>
        </authorList>
    </citation>
    <scope>NUCLEOTIDE SEQUENCE [LARGE SCALE GENOMIC DNA]</scope>
    <source>
        <strain evidence="2">Wuqing</strain>
    </source>
</reference>
<dbReference type="Proteomes" id="UP000031668">
    <property type="component" value="Unassembled WGS sequence"/>
</dbReference>
<feature type="compositionally biased region" description="Polar residues" evidence="1">
    <location>
        <begin position="159"/>
        <end position="172"/>
    </location>
</feature>
<dbReference type="EMBL" id="JWZT01005174">
    <property type="protein sequence ID" value="KII61937.1"/>
    <property type="molecule type" value="Genomic_DNA"/>
</dbReference>
<comment type="caution">
    <text evidence="2">The sequence shown here is derived from an EMBL/GenBank/DDBJ whole genome shotgun (WGS) entry which is preliminary data.</text>
</comment>
<feature type="region of interest" description="Disordered" evidence="1">
    <location>
        <begin position="1"/>
        <end position="20"/>
    </location>
</feature>
<keyword evidence="3" id="KW-1185">Reference proteome</keyword>
<gene>
    <name evidence="2" type="ORF">RF11_06946</name>
</gene>
<evidence type="ECO:0000313" key="3">
    <source>
        <dbReference type="Proteomes" id="UP000031668"/>
    </source>
</evidence>
<protein>
    <submittedName>
        <fullName evidence="2">Uncharacterized protein</fullName>
    </submittedName>
</protein>
<proteinExistence type="predicted"/>
<organism evidence="2 3">
    <name type="scientific">Thelohanellus kitauei</name>
    <name type="common">Myxosporean</name>
    <dbReference type="NCBI Taxonomy" id="669202"/>
    <lineage>
        <taxon>Eukaryota</taxon>
        <taxon>Metazoa</taxon>
        <taxon>Cnidaria</taxon>
        <taxon>Myxozoa</taxon>
        <taxon>Myxosporea</taxon>
        <taxon>Bivalvulida</taxon>
        <taxon>Platysporina</taxon>
        <taxon>Myxobolidae</taxon>
        <taxon>Thelohanellus</taxon>
    </lineage>
</organism>
<feature type="compositionally biased region" description="Basic and acidic residues" evidence="1">
    <location>
        <begin position="1"/>
        <end position="14"/>
    </location>
</feature>